<comment type="caution">
    <text evidence="1">The sequence shown here is derived from an EMBL/GenBank/DDBJ whole genome shotgun (WGS) entry which is preliminary data.</text>
</comment>
<name>A0A7J8NGG8_9ROSI</name>
<protein>
    <submittedName>
        <fullName evidence="1">Uncharacterized protein</fullName>
    </submittedName>
</protein>
<accession>A0A7J8NGG8</accession>
<gene>
    <name evidence="1" type="ORF">Golob_024488</name>
</gene>
<dbReference type="EMBL" id="JABEZX010338001">
    <property type="protein sequence ID" value="MBA0576098.1"/>
    <property type="molecule type" value="Genomic_DNA"/>
</dbReference>
<dbReference type="AlphaFoldDB" id="A0A7J8NGG8"/>
<reference evidence="1 2" key="1">
    <citation type="journal article" date="2019" name="Genome Biol. Evol.">
        <title>Insights into the evolution of the New World diploid cottons (Gossypium, subgenus Houzingenia) based on genome sequencing.</title>
        <authorList>
            <person name="Grover C.E."/>
            <person name="Arick M.A. 2nd"/>
            <person name="Thrash A."/>
            <person name="Conover J.L."/>
            <person name="Sanders W.S."/>
            <person name="Peterson D.G."/>
            <person name="Frelichowski J.E."/>
            <person name="Scheffler J.A."/>
            <person name="Scheffler B.E."/>
            <person name="Wendel J.F."/>
        </authorList>
    </citation>
    <scope>NUCLEOTIDE SEQUENCE [LARGE SCALE GENOMIC DNA]</scope>
    <source>
        <strain evidence="1">157</strain>
        <tissue evidence="1">Leaf</tissue>
    </source>
</reference>
<organism evidence="1 2">
    <name type="scientific">Gossypium lobatum</name>
    <dbReference type="NCBI Taxonomy" id="34289"/>
    <lineage>
        <taxon>Eukaryota</taxon>
        <taxon>Viridiplantae</taxon>
        <taxon>Streptophyta</taxon>
        <taxon>Embryophyta</taxon>
        <taxon>Tracheophyta</taxon>
        <taxon>Spermatophyta</taxon>
        <taxon>Magnoliopsida</taxon>
        <taxon>eudicotyledons</taxon>
        <taxon>Gunneridae</taxon>
        <taxon>Pentapetalae</taxon>
        <taxon>rosids</taxon>
        <taxon>malvids</taxon>
        <taxon>Malvales</taxon>
        <taxon>Malvaceae</taxon>
        <taxon>Malvoideae</taxon>
        <taxon>Gossypium</taxon>
    </lineage>
</organism>
<dbReference type="Proteomes" id="UP000593572">
    <property type="component" value="Unassembled WGS sequence"/>
</dbReference>
<evidence type="ECO:0000313" key="2">
    <source>
        <dbReference type="Proteomes" id="UP000593572"/>
    </source>
</evidence>
<sequence>MRFINAYCLEITQIGEILKNMHETKIFVWEPPIDDVIKINFDASFN</sequence>
<evidence type="ECO:0000313" key="1">
    <source>
        <dbReference type="EMBL" id="MBA0576098.1"/>
    </source>
</evidence>
<proteinExistence type="predicted"/>
<keyword evidence="2" id="KW-1185">Reference proteome</keyword>